<feature type="compositionally biased region" description="Basic and acidic residues" evidence="8">
    <location>
        <begin position="374"/>
        <end position="383"/>
    </location>
</feature>
<dbReference type="PROSITE" id="PS50213">
    <property type="entry name" value="FAS1"/>
    <property type="match status" value="2"/>
</dbReference>
<keyword evidence="4" id="KW-0336">GPI-anchor</keyword>
<comment type="subcellular location">
    <subcellularLocation>
        <location evidence="1">Cell membrane</location>
        <topology evidence="1">Lipid-anchor</topology>
        <topology evidence="1">GPI-anchor</topology>
    </subcellularLocation>
</comment>
<protein>
    <submittedName>
        <fullName evidence="11">Fasciclin-like arabinogalactan protein 2</fullName>
    </submittedName>
</protein>
<feature type="domain" description="FAS1" evidence="10">
    <location>
        <begin position="29"/>
        <end position="176"/>
    </location>
</feature>
<keyword evidence="6" id="KW-0472">Membrane</keyword>
<dbReference type="PANTHER" id="PTHR32382:SF64">
    <property type="entry name" value="FASCICLIN-LIKE ARABINOGALACTAN PROTEIN 2"/>
    <property type="match status" value="1"/>
</dbReference>
<evidence type="ECO:0000256" key="1">
    <source>
        <dbReference type="ARBA" id="ARBA00004609"/>
    </source>
</evidence>
<comment type="caution">
    <text evidence="11">The sequence shown here is derived from an EMBL/GenBank/DDBJ whole genome shotgun (WGS) entry which is preliminary data.</text>
</comment>
<evidence type="ECO:0000256" key="8">
    <source>
        <dbReference type="SAM" id="MobiDB-lite"/>
    </source>
</evidence>
<evidence type="ECO:0000256" key="9">
    <source>
        <dbReference type="SAM" id="SignalP"/>
    </source>
</evidence>
<evidence type="ECO:0000313" key="11">
    <source>
        <dbReference type="EMBL" id="MED6106289.1"/>
    </source>
</evidence>
<evidence type="ECO:0000313" key="12">
    <source>
        <dbReference type="Proteomes" id="UP001341840"/>
    </source>
</evidence>
<organism evidence="11 12">
    <name type="scientific">Stylosanthes scabra</name>
    <dbReference type="NCBI Taxonomy" id="79078"/>
    <lineage>
        <taxon>Eukaryota</taxon>
        <taxon>Viridiplantae</taxon>
        <taxon>Streptophyta</taxon>
        <taxon>Embryophyta</taxon>
        <taxon>Tracheophyta</taxon>
        <taxon>Spermatophyta</taxon>
        <taxon>Magnoliopsida</taxon>
        <taxon>eudicotyledons</taxon>
        <taxon>Gunneridae</taxon>
        <taxon>Pentapetalae</taxon>
        <taxon>rosids</taxon>
        <taxon>fabids</taxon>
        <taxon>Fabales</taxon>
        <taxon>Fabaceae</taxon>
        <taxon>Papilionoideae</taxon>
        <taxon>50 kb inversion clade</taxon>
        <taxon>dalbergioids sensu lato</taxon>
        <taxon>Dalbergieae</taxon>
        <taxon>Pterocarpus clade</taxon>
        <taxon>Stylosanthes</taxon>
    </lineage>
</organism>
<dbReference type="InterPro" id="IPR033254">
    <property type="entry name" value="Plant_FLA"/>
</dbReference>
<evidence type="ECO:0000256" key="2">
    <source>
        <dbReference type="ARBA" id="ARBA00007843"/>
    </source>
</evidence>
<evidence type="ECO:0000256" key="7">
    <source>
        <dbReference type="ARBA" id="ARBA00023288"/>
    </source>
</evidence>
<evidence type="ECO:0000256" key="4">
    <source>
        <dbReference type="ARBA" id="ARBA00022622"/>
    </source>
</evidence>
<evidence type="ECO:0000256" key="6">
    <source>
        <dbReference type="ARBA" id="ARBA00023136"/>
    </source>
</evidence>
<comment type="similarity">
    <text evidence="2">Belongs to the fasciclin-like AGP family.</text>
</comment>
<dbReference type="EMBL" id="JASCZI010000007">
    <property type="protein sequence ID" value="MED6106289.1"/>
    <property type="molecule type" value="Genomic_DNA"/>
</dbReference>
<dbReference type="InterPro" id="IPR000782">
    <property type="entry name" value="FAS1_domain"/>
</dbReference>
<dbReference type="SUPFAM" id="SSF82153">
    <property type="entry name" value="FAS1 domain"/>
    <property type="match status" value="2"/>
</dbReference>
<keyword evidence="5 9" id="KW-0732">Signal</keyword>
<dbReference type="Proteomes" id="UP001341840">
    <property type="component" value="Unassembled WGS sequence"/>
</dbReference>
<feature type="chain" id="PRO_5045962253" evidence="9">
    <location>
        <begin position="30"/>
        <end position="407"/>
    </location>
</feature>
<dbReference type="PANTHER" id="PTHR32382">
    <property type="entry name" value="FASCICLIN-LIKE ARABINOGALACTAN PROTEIN"/>
    <property type="match status" value="1"/>
</dbReference>
<keyword evidence="3" id="KW-1003">Cell membrane</keyword>
<reference evidence="11 12" key="1">
    <citation type="journal article" date="2023" name="Plants (Basel)">
        <title>Bridging the Gap: Combining Genomics and Transcriptomics Approaches to Understand Stylosanthes scabra, an Orphan Legume from the Brazilian Caatinga.</title>
        <authorList>
            <person name="Ferreira-Neto J.R.C."/>
            <person name="da Silva M.D."/>
            <person name="Binneck E."/>
            <person name="de Melo N.F."/>
            <person name="da Silva R.H."/>
            <person name="de Melo A.L.T.M."/>
            <person name="Pandolfi V."/>
            <person name="Bustamante F.O."/>
            <person name="Brasileiro-Vidal A.C."/>
            <person name="Benko-Iseppon A.M."/>
        </authorList>
    </citation>
    <scope>NUCLEOTIDE SEQUENCE [LARGE SCALE GENOMIC DNA]</scope>
    <source>
        <tissue evidence="11">Leaves</tissue>
    </source>
</reference>
<feature type="signal peptide" evidence="9">
    <location>
        <begin position="1"/>
        <end position="29"/>
    </location>
</feature>
<evidence type="ECO:0000256" key="5">
    <source>
        <dbReference type="ARBA" id="ARBA00022729"/>
    </source>
</evidence>
<dbReference type="Gene3D" id="2.30.180.10">
    <property type="entry name" value="FAS1 domain"/>
    <property type="match status" value="2"/>
</dbReference>
<keyword evidence="4" id="KW-0325">Glycoprotein</keyword>
<feature type="domain" description="FAS1" evidence="10">
    <location>
        <begin position="189"/>
        <end position="328"/>
    </location>
</feature>
<keyword evidence="7" id="KW-0449">Lipoprotein</keyword>
<evidence type="ECO:0000259" key="10">
    <source>
        <dbReference type="PROSITE" id="PS50213"/>
    </source>
</evidence>
<evidence type="ECO:0000256" key="3">
    <source>
        <dbReference type="ARBA" id="ARBA00022475"/>
    </source>
</evidence>
<feature type="compositionally biased region" description="Low complexity" evidence="8">
    <location>
        <begin position="359"/>
        <end position="371"/>
    </location>
</feature>
<dbReference type="Pfam" id="PF02469">
    <property type="entry name" value="Fasciclin"/>
    <property type="match status" value="2"/>
</dbReference>
<accession>A0ABU6Q388</accession>
<proteinExistence type="inferred from homology"/>
<dbReference type="SMART" id="SM00554">
    <property type="entry name" value="FAS1"/>
    <property type="match status" value="1"/>
</dbReference>
<keyword evidence="12" id="KW-1185">Reference proteome</keyword>
<name>A0ABU6Q388_9FABA</name>
<feature type="region of interest" description="Disordered" evidence="8">
    <location>
        <begin position="338"/>
        <end position="383"/>
    </location>
</feature>
<dbReference type="InterPro" id="IPR036378">
    <property type="entry name" value="FAS1_dom_sf"/>
</dbReference>
<gene>
    <name evidence="11" type="primary">FLA2_1</name>
    <name evidence="11" type="ORF">PIB30_003700</name>
</gene>
<sequence length="407" mass="43582">MEKQEGRVFFSSITLTILIISLLSSTANAHNITRILASHPSLSTFNHYLTLTHLASEINRRQTITVLALDNSAMSSLLDKHFSISTLKNVLSLHVLVDYFGAKKLHQITNGTTLVSSIFQATGTAAGTAGYVNITNLKGGKVGFAAEDNDGLHSFYVKSVDEIPYNISILEISSPLSSADAEAPTAAPSQINLINIMSKQGCKSFADLLRSSKALPTFQDSVDGGLTVFCPTDSAVSGFMPKYKNLTDAQKVSVLLYHGVPVYQSLQMLKSNNGVMNTLATEGANKFDFTVQNDGEDVKLETKVDTASIVGTLIDQDPFVAYKISKFLMPRELFKVSNEESDAPAEAPKSSKKGKKKASPAADAPADGPASDSEDQKAADENAAHSNAAVTFTGVLFFSLFIANLVL</sequence>